<evidence type="ECO:0000256" key="1">
    <source>
        <dbReference type="ARBA" id="ARBA00010609"/>
    </source>
</evidence>
<proteinExistence type="evidence at transcript level"/>
<organism evidence="11">
    <name type="scientific">Peniophora lycii</name>
    <dbReference type="NCBI Taxonomy" id="154539"/>
    <lineage>
        <taxon>Eukaryota</taxon>
        <taxon>Fungi</taxon>
        <taxon>Dikarya</taxon>
        <taxon>Basidiomycota</taxon>
        <taxon>Agaricomycotina</taxon>
        <taxon>Agaricomycetes</taxon>
        <taxon>Russulales</taxon>
        <taxon>Peniophoraceae</taxon>
        <taxon>Peniophora</taxon>
    </lineage>
</organism>
<dbReference type="InterPro" id="IPR008972">
    <property type="entry name" value="Cupredoxin"/>
</dbReference>
<dbReference type="Pfam" id="PF07732">
    <property type="entry name" value="Cu-oxidase_3"/>
    <property type="match status" value="1"/>
</dbReference>
<evidence type="ECO:0000256" key="5">
    <source>
        <dbReference type="ARBA" id="ARBA00023157"/>
    </source>
</evidence>
<keyword evidence="2" id="KW-0479">Metal-binding</keyword>
<dbReference type="InterPro" id="IPR001117">
    <property type="entry name" value="Cu-oxidase_2nd"/>
</dbReference>
<evidence type="ECO:0000256" key="4">
    <source>
        <dbReference type="ARBA" id="ARBA00023008"/>
    </source>
</evidence>
<feature type="domain" description="Plastocyanin-like" evidence="10">
    <location>
        <begin position="28"/>
        <end position="148"/>
    </location>
</feature>
<keyword evidence="5" id="KW-1015">Disulfide bond</keyword>
<protein>
    <submittedName>
        <fullName evidence="11">Laccase A</fullName>
        <ecNumber evidence="11">1.10.3.2</ecNumber>
    </submittedName>
</protein>
<accession>A0A2S0X9K6</accession>
<feature type="domain" description="Plastocyanin-like" evidence="8">
    <location>
        <begin position="160"/>
        <end position="311"/>
    </location>
</feature>
<dbReference type="InterPro" id="IPR011706">
    <property type="entry name" value="Cu-oxidase_C"/>
</dbReference>
<dbReference type="PROSITE" id="PS00080">
    <property type="entry name" value="MULTICOPPER_OXIDASE2"/>
    <property type="match status" value="1"/>
</dbReference>
<feature type="signal peptide" evidence="7">
    <location>
        <begin position="1"/>
        <end position="19"/>
    </location>
</feature>
<reference evidence="11" key="2">
    <citation type="submission" date="2017-11" db="EMBL/GenBank/DDBJ databases">
        <authorList>
            <person name="Han C.G."/>
        </authorList>
    </citation>
    <scope>NUCLEOTIDE SEQUENCE</scope>
    <source>
        <strain evidence="11">LE-BIN_2142</strain>
    </source>
</reference>
<keyword evidence="6" id="KW-0325">Glycoprotein</keyword>
<name>A0A2S0X9K6_9AGAM</name>
<reference evidence="11" key="1">
    <citation type="journal article" date="2016" name="J. Basic Microbiol.">
        <title>Laccase multigene families in Agaricomycetes.</title>
        <authorList>
            <person name="Moiseenko K.V."/>
            <person name="Maloshenok L.G."/>
            <person name="Vasina D.V."/>
            <person name="Bruskin S.A."/>
            <person name="Tyazhelova T.V."/>
            <person name="Koroleva O.V."/>
        </authorList>
    </citation>
    <scope>NUCLEOTIDE SEQUENCE</scope>
    <source>
        <strain evidence="11">LE-BIN_2142</strain>
    </source>
</reference>
<dbReference type="InterPro" id="IPR045087">
    <property type="entry name" value="Cu-oxidase_fam"/>
</dbReference>
<dbReference type="GO" id="GO:0005507">
    <property type="term" value="F:copper ion binding"/>
    <property type="evidence" value="ECO:0007669"/>
    <property type="project" value="InterPro"/>
</dbReference>
<dbReference type="SUPFAM" id="SSF49503">
    <property type="entry name" value="Cupredoxins"/>
    <property type="match status" value="3"/>
</dbReference>
<dbReference type="InterPro" id="IPR033138">
    <property type="entry name" value="Cu_oxidase_CS"/>
</dbReference>
<keyword evidence="3 11" id="KW-0560">Oxidoreductase</keyword>
<dbReference type="PANTHER" id="PTHR11709:SF511">
    <property type="entry name" value="LACCASE"/>
    <property type="match status" value="1"/>
</dbReference>
<dbReference type="GO" id="GO:0052716">
    <property type="term" value="F:hydroquinone:oxygen oxidoreductase activity"/>
    <property type="evidence" value="ECO:0007669"/>
    <property type="project" value="UniProtKB-EC"/>
</dbReference>
<dbReference type="EC" id="1.10.3.2" evidence="11"/>
<dbReference type="PANTHER" id="PTHR11709">
    <property type="entry name" value="MULTI-COPPER OXIDASE"/>
    <property type="match status" value="1"/>
</dbReference>
<dbReference type="InterPro" id="IPR011707">
    <property type="entry name" value="Cu-oxidase-like_N"/>
</dbReference>
<evidence type="ECO:0000259" key="10">
    <source>
        <dbReference type="Pfam" id="PF07732"/>
    </source>
</evidence>
<dbReference type="PROSITE" id="PS00079">
    <property type="entry name" value="MULTICOPPER_OXIDASE1"/>
    <property type="match status" value="2"/>
</dbReference>
<sequence length="528" mass="57835">MLSSFPLASIAFLGTGAFAATVTKTLTIANAEVSPDGFKKTGTVVNGQFPGPLIKANAGDDFEITVADDLKDESLALVTSIHWHGFFQKGTNEMDGVATVTQCPITPGNEFTYKFSSANQAGTYWYHSHYSTQYCDGLRGPLVVYDPHDPHKSLYDVDDESTVITLADWYHFPSTQAPAIVNFNSTLINGLGRYNDPIGSDLTQPLAVVNVVKGTRYRMRLVSILCDPNFIFSIDQHQMTVIEADGGNTQPLVVDSIQIYAGQRYSFVLNANQKVDNYWIRSFPNTSSFIPEKELTFDNGLNSAILRYKGAKIAEPTTPNKPSVQPLVETNLHPLVPTPPPQGPADKTLNLQIALDLDLADNTGVFTINNATYTPPKFPVLLQILSGNTSAQSLVPEHSIYELEPNTTVDLVIPGGSLGGPHPMHLHGHPFWVLRSAGNSSHNYENPVLRDVVSVGNHTNDDVTIRFRTDNPGPWILHCHIDWHLAEGLAVVMAEDVNEIAQANRVPPSWEALCPAYDKFVAENPNAF</sequence>
<evidence type="ECO:0000256" key="3">
    <source>
        <dbReference type="ARBA" id="ARBA00023002"/>
    </source>
</evidence>
<dbReference type="AlphaFoldDB" id="A0A2S0X9K6"/>
<evidence type="ECO:0000313" key="11">
    <source>
        <dbReference type="EMBL" id="AWC08466.1"/>
    </source>
</evidence>
<evidence type="ECO:0000259" key="8">
    <source>
        <dbReference type="Pfam" id="PF00394"/>
    </source>
</evidence>
<feature type="domain" description="Plastocyanin-like" evidence="9">
    <location>
        <begin position="373"/>
        <end position="497"/>
    </location>
</feature>
<dbReference type="InterPro" id="IPR002355">
    <property type="entry name" value="Cu_oxidase_Cu_BS"/>
</dbReference>
<dbReference type="CDD" id="cd13903">
    <property type="entry name" value="CuRO_3_Tv-LCC_like"/>
    <property type="match status" value="1"/>
</dbReference>
<dbReference type="Pfam" id="PF00394">
    <property type="entry name" value="Cu-oxidase"/>
    <property type="match status" value="1"/>
</dbReference>
<dbReference type="EMBL" id="MG550090">
    <property type="protein sequence ID" value="AWC08466.1"/>
    <property type="molecule type" value="mRNA"/>
</dbReference>
<evidence type="ECO:0000259" key="9">
    <source>
        <dbReference type="Pfam" id="PF07731"/>
    </source>
</evidence>
<comment type="similarity">
    <text evidence="1">Belongs to the multicopper oxidase family.</text>
</comment>
<keyword evidence="4" id="KW-0186">Copper</keyword>
<feature type="chain" id="PRO_5015609782" evidence="7">
    <location>
        <begin position="20"/>
        <end position="528"/>
    </location>
</feature>
<dbReference type="Gene3D" id="2.60.40.420">
    <property type="entry name" value="Cupredoxins - blue copper proteins"/>
    <property type="match status" value="3"/>
</dbReference>
<evidence type="ECO:0000256" key="6">
    <source>
        <dbReference type="ARBA" id="ARBA00023180"/>
    </source>
</evidence>
<dbReference type="FunFam" id="2.60.40.420:FF:000045">
    <property type="entry name" value="Laccase 2"/>
    <property type="match status" value="1"/>
</dbReference>
<dbReference type="Pfam" id="PF07731">
    <property type="entry name" value="Cu-oxidase_2"/>
    <property type="match status" value="1"/>
</dbReference>
<evidence type="ECO:0000256" key="2">
    <source>
        <dbReference type="ARBA" id="ARBA00022723"/>
    </source>
</evidence>
<keyword evidence="7" id="KW-0732">Signal</keyword>
<evidence type="ECO:0000256" key="7">
    <source>
        <dbReference type="SAM" id="SignalP"/>
    </source>
</evidence>